<organism evidence="1 2">
    <name type="scientific">Choristoneura fumiferana</name>
    <name type="common">Spruce budworm moth</name>
    <name type="synonym">Archips fumiferana</name>
    <dbReference type="NCBI Taxonomy" id="7141"/>
    <lineage>
        <taxon>Eukaryota</taxon>
        <taxon>Metazoa</taxon>
        <taxon>Ecdysozoa</taxon>
        <taxon>Arthropoda</taxon>
        <taxon>Hexapoda</taxon>
        <taxon>Insecta</taxon>
        <taxon>Pterygota</taxon>
        <taxon>Neoptera</taxon>
        <taxon>Endopterygota</taxon>
        <taxon>Lepidoptera</taxon>
        <taxon>Glossata</taxon>
        <taxon>Ditrysia</taxon>
        <taxon>Tortricoidea</taxon>
        <taxon>Tortricidae</taxon>
        <taxon>Tortricinae</taxon>
        <taxon>Choristoneura</taxon>
    </lineage>
</organism>
<sequence>MACCCFRRARTQGAGAAKAQLAMALFLKQDFSPPLLSRKWIATKFRPNVLLYSREHIISILESGLLFREDSEEVERGAPAPAQVWRRRAAARAAGSRAESAPPC</sequence>
<accession>A0ACC0JS75</accession>
<evidence type="ECO:0000313" key="2">
    <source>
        <dbReference type="Proteomes" id="UP001064048"/>
    </source>
</evidence>
<gene>
    <name evidence="1" type="ORF">MSG28_014625</name>
</gene>
<name>A0ACC0JS75_CHOFU</name>
<reference evidence="1 2" key="1">
    <citation type="journal article" date="2022" name="Genome Biol. Evol.">
        <title>The Spruce Budworm Genome: Reconstructing the Evolutionary History of Antifreeze Proteins.</title>
        <authorList>
            <person name="Beliveau C."/>
            <person name="Gagne P."/>
            <person name="Picq S."/>
            <person name="Vernygora O."/>
            <person name="Keeling C.I."/>
            <person name="Pinkney K."/>
            <person name="Doucet D."/>
            <person name="Wen F."/>
            <person name="Johnston J.S."/>
            <person name="Maaroufi H."/>
            <person name="Boyle B."/>
            <person name="Laroche J."/>
            <person name="Dewar K."/>
            <person name="Juretic N."/>
            <person name="Blackburn G."/>
            <person name="Nisole A."/>
            <person name="Brunet B."/>
            <person name="Brandao M."/>
            <person name="Lumley L."/>
            <person name="Duan J."/>
            <person name="Quan G."/>
            <person name="Lucarotti C.J."/>
            <person name="Roe A.D."/>
            <person name="Sperling F.A.H."/>
            <person name="Levesque R.C."/>
            <person name="Cusson M."/>
        </authorList>
    </citation>
    <scope>NUCLEOTIDE SEQUENCE [LARGE SCALE GENOMIC DNA]</scope>
    <source>
        <strain evidence="1">Glfc:IPQL:Cfum</strain>
    </source>
</reference>
<protein>
    <submittedName>
        <fullName evidence="1">Uncharacterized protein</fullName>
    </submittedName>
</protein>
<keyword evidence="2" id="KW-1185">Reference proteome</keyword>
<proteinExistence type="predicted"/>
<evidence type="ECO:0000313" key="1">
    <source>
        <dbReference type="EMBL" id="KAI8426958.1"/>
    </source>
</evidence>
<comment type="caution">
    <text evidence="1">The sequence shown here is derived from an EMBL/GenBank/DDBJ whole genome shotgun (WGS) entry which is preliminary data.</text>
</comment>
<dbReference type="Proteomes" id="UP001064048">
    <property type="component" value="Chromosome 26"/>
</dbReference>
<dbReference type="EMBL" id="CM046126">
    <property type="protein sequence ID" value="KAI8426958.1"/>
    <property type="molecule type" value="Genomic_DNA"/>
</dbReference>